<gene>
    <name evidence="1" type="ORF">M670_01402</name>
</gene>
<dbReference type="AlphaFoldDB" id="A0A072P2D9"/>
<dbReference type="EMBL" id="JJRY01000003">
    <property type="protein sequence ID" value="KEF39625.1"/>
    <property type="molecule type" value="Genomic_DNA"/>
</dbReference>
<proteinExistence type="predicted"/>
<evidence type="ECO:0000313" key="1">
    <source>
        <dbReference type="EMBL" id="KEF39625.1"/>
    </source>
</evidence>
<accession>A0A072P2D9</accession>
<comment type="caution">
    <text evidence="1">The sequence shown here is derived from an EMBL/GenBank/DDBJ whole genome shotgun (WGS) entry which is preliminary data.</text>
</comment>
<organism evidence="1 2">
    <name type="scientific">Schinkia azotoformans MEV2011</name>
    <dbReference type="NCBI Taxonomy" id="1348973"/>
    <lineage>
        <taxon>Bacteria</taxon>
        <taxon>Bacillati</taxon>
        <taxon>Bacillota</taxon>
        <taxon>Bacilli</taxon>
        <taxon>Bacillales</taxon>
        <taxon>Bacillaceae</taxon>
        <taxon>Calidifontibacillus/Schinkia group</taxon>
        <taxon>Schinkia</taxon>
    </lineage>
</organism>
<reference evidence="1 2" key="1">
    <citation type="submission" date="2014-04" db="EMBL/GenBank/DDBJ databases">
        <title>Draft genome sequence of Bacillus azotoformans MEV2011, a (co-) denitrifying strain unable to grow in the presence of oxygen.</title>
        <authorList>
            <person name="Nielsen M."/>
            <person name="Schreiber L."/>
            <person name="Finster K."/>
            <person name="Schramm A."/>
        </authorList>
    </citation>
    <scope>NUCLEOTIDE SEQUENCE [LARGE SCALE GENOMIC DNA]</scope>
    <source>
        <strain evidence="1 2">MEV2011</strain>
    </source>
</reference>
<dbReference type="Proteomes" id="UP000027936">
    <property type="component" value="Unassembled WGS sequence"/>
</dbReference>
<sequence length="113" mass="12765">MEDPSIDKNEKVLLFLEKYEGKVIDELAFVVNGLEQGHFKIKDGEIISKSKEGKVKENTKGKNIDDVKQTLSAITYDENADMAEPMPKGDKQKYIEKVKKAGFTDEQIAETLE</sequence>
<evidence type="ECO:0000313" key="2">
    <source>
        <dbReference type="Proteomes" id="UP000027936"/>
    </source>
</evidence>
<dbReference type="PATRIC" id="fig|1348973.3.peg.1369"/>
<protein>
    <submittedName>
        <fullName evidence="1">Uncharacterized protein</fullName>
    </submittedName>
</protein>
<name>A0A072P2D9_SCHAZ</name>